<dbReference type="EMBL" id="UZAI01020305">
    <property type="protein sequence ID" value="VDP50771.1"/>
    <property type="molecule type" value="Genomic_DNA"/>
</dbReference>
<keyword evidence="3" id="KW-1185">Reference proteome</keyword>
<evidence type="ECO:0000313" key="2">
    <source>
        <dbReference type="EMBL" id="VDP50771.1"/>
    </source>
</evidence>
<proteinExistence type="predicted"/>
<feature type="compositionally biased region" description="Polar residues" evidence="1">
    <location>
        <begin position="60"/>
        <end position="69"/>
    </location>
</feature>
<dbReference type="Proteomes" id="UP000277204">
    <property type="component" value="Unassembled WGS sequence"/>
</dbReference>
<evidence type="ECO:0000313" key="3">
    <source>
        <dbReference type="Proteomes" id="UP000277204"/>
    </source>
</evidence>
<feature type="region of interest" description="Disordered" evidence="1">
    <location>
        <begin position="41"/>
        <end position="69"/>
    </location>
</feature>
<sequence>MSTSEVRQGIKWTGWMQLDYSNFEDDPALLSHAHQQMQMKTTSVTTASISGGLNIHKGKATSSNTPQRT</sequence>
<evidence type="ECO:0000256" key="1">
    <source>
        <dbReference type="SAM" id="MobiDB-lite"/>
    </source>
</evidence>
<gene>
    <name evidence="2" type="ORF">SMRZ_LOCUS24317</name>
</gene>
<feature type="compositionally biased region" description="Polar residues" evidence="1">
    <location>
        <begin position="41"/>
        <end position="51"/>
    </location>
</feature>
<protein>
    <submittedName>
        <fullName evidence="2">Uncharacterized protein</fullName>
    </submittedName>
</protein>
<reference evidence="2 3" key="1">
    <citation type="submission" date="2018-11" db="EMBL/GenBank/DDBJ databases">
        <authorList>
            <consortium name="Pathogen Informatics"/>
        </authorList>
    </citation>
    <scope>NUCLEOTIDE SEQUENCE [LARGE SCALE GENOMIC DNA]</scope>
    <source>
        <strain evidence="2 3">Zambia</strain>
    </source>
</reference>
<organism evidence="2 3">
    <name type="scientific">Schistosoma margrebowiei</name>
    <dbReference type="NCBI Taxonomy" id="48269"/>
    <lineage>
        <taxon>Eukaryota</taxon>
        <taxon>Metazoa</taxon>
        <taxon>Spiralia</taxon>
        <taxon>Lophotrochozoa</taxon>
        <taxon>Platyhelminthes</taxon>
        <taxon>Trematoda</taxon>
        <taxon>Digenea</taxon>
        <taxon>Strigeidida</taxon>
        <taxon>Schistosomatoidea</taxon>
        <taxon>Schistosomatidae</taxon>
        <taxon>Schistosoma</taxon>
    </lineage>
</organism>
<accession>A0A183N7P2</accession>
<name>A0A183N7P2_9TREM</name>
<dbReference type="AlphaFoldDB" id="A0A183N7P2"/>